<dbReference type="GO" id="GO:0006508">
    <property type="term" value="P:proteolysis"/>
    <property type="evidence" value="ECO:0007669"/>
    <property type="project" value="UniProtKB-KW"/>
</dbReference>
<dbReference type="SUPFAM" id="SSF141322">
    <property type="entry name" value="NfeD domain-like"/>
    <property type="match status" value="1"/>
</dbReference>
<dbReference type="AlphaFoldDB" id="A0A1T4JZR1"/>
<dbReference type="PANTHER" id="PTHR33507">
    <property type="entry name" value="INNER MEMBRANE PROTEIN YBBJ"/>
    <property type="match status" value="1"/>
</dbReference>
<keyword evidence="7" id="KW-0645">Protease</keyword>
<keyword evidence="2 5" id="KW-0812">Transmembrane</keyword>
<evidence type="ECO:0000256" key="1">
    <source>
        <dbReference type="ARBA" id="ARBA00004141"/>
    </source>
</evidence>
<reference evidence="8" key="1">
    <citation type="submission" date="2017-02" db="EMBL/GenBank/DDBJ databases">
        <authorList>
            <person name="Varghese N."/>
            <person name="Submissions S."/>
        </authorList>
    </citation>
    <scope>NUCLEOTIDE SEQUENCE [LARGE SCALE GENOMIC DNA]</scope>
    <source>
        <strain evidence="8">ATCC 25662</strain>
    </source>
</reference>
<comment type="subcellular location">
    <subcellularLocation>
        <location evidence="1">Membrane</location>
        <topology evidence="1">Multi-pass membrane protein</topology>
    </subcellularLocation>
</comment>
<dbReference type="RefSeq" id="WP_078710658.1">
    <property type="nucleotide sequence ID" value="NZ_FUWY01000001.1"/>
</dbReference>
<dbReference type="OrthoDB" id="1119931at2"/>
<keyword evidence="7" id="KW-0378">Hydrolase</keyword>
<feature type="domain" description="NfeD-like C-terminal" evidence="6">
    <location>
        <begin position="81"/>
        <end position="140"/>
    </location>
</feature>
<dbReference type="GO" id="GO:0005886">
    <property type="term" value="C:plasma membrane"/>
    <property type="evidence" value="ECO:0007669"/>
    <property type="project" value="TreeGrafter"/>
</dbReference>
<dbReference type="InterPro" id="IPR002810">
    <property type="entry name" value="NfeD-like_C"/>
</dbReference>
<evidence type="ECO:0000256" key="3">
    <source>
        <dbReference type="ARBA" id="ARBA00022989"/>
    </source>
</evidence>
<dbReference type="Proteomes" id="UP000243297">
    <property type="component" value="Unassembled WGS sequence"/>
</dbReference>
<dbReference type="InterPro" id="IPR012340">
    <property type="entry name" value="NA-bd_OB-fold"/>
</dbReference>
<proteinExistence type="predicted"/>
<protein>
    <submittedName>
        <fullName evidence="7">Membrane protein implicated in regulation of membrane protease activity</fullName>
    </submittedName>
</protein>
<gene>
    <name evidence="7" type="ORF">SAMN02745191_0197</name>
</gene>
<dbReference type="Gene3D" id="2.40.50.140">
    <property type="entry name" value="Nucleic acid-binding proteins"/>
    <property type="match status" value="1"/>
</dbReference>
<dbReference type="STRING" id="118967.SAMN02745191_0197"/>
<keyword evidence="4 5" id="KW-0472">Membrane</keyword>
<organism evidence="7 8">
    <name type="scientific">Anaerorhabdus furcosa</name>
    <dbReference type="NCBI Taxonomy" id="118967"/>
    <lineage>
        <taxon>Bacteria</taxon>
        <taxon>Bacillati</taxon>
        <taxon>Bacillota</taxon>
        <taxon>Erysipelotrichia</taxon>
        <taxon>Erysipelotrichales</taxon>
        <taxon>Erysipelotrichaceae</taxon>
        <taxon>Anaerorhabdus</taxon>
    </lineage>
</organism>
<evidence type="ECO:0000313" key="8">
    <source>
        <dbReference type="Proteomes" id="UP000243297"/>
    </source>
</evidence>
<feature type="transmembrane region" description="Helical" evidence="5">
    <location>
        <begin position="46"/>
        <end position="64"/>
    </location>
</feature>
<evidence type="ECO:0000256" key="5">
    <source>
        <dbReference type="SAM" id="Phobius"/>
    </source>
</evidence>
<keyword evidence="8" id="KW-1185">Reference proteome</keyword>
<dbReference type="PANTHER" id="PTHR33507:SF3">
    <property type="entry name" value="INNER MEMBRANE PROTEIN YBBJ"/>
    <property type="match status" value="1"/>
</dbReference>
<sequence length="141" mass="15588">MEFWLWISILIGSIILEIITVSQLITIWFAVGALGALIALECGVPLIGQMIIFFVVSVLFILTCRPIAKKYLRGNIVPTNADRVVGQQAKLLESITDEHWGLVKIQGAEWHAVSVDGKTIEKDHVIEVLAIEGSKLIVKKI</sequence>
<keyword evidence="3 5" id="KW-1133">Transmembrane helix</keyword>
<evidence type="ECO:0000259" key="6">
    <source>
        <dbReference type="Pfam" id="PF01957"/>
    </source>
</evidence>
<dbReference type="GO" id="GO:0008233">
    <property type="term" value="F:peptidase activity"/>
    <property type="evidence" value="ECO:0007669"/>
    <property type="project" value="UniProtKB-KW"/>
</dbReference>
<feature type="transmembrane region" description="Helical" evidence="5">
    <location>
        <begin position="7"/>
        <end position="40"/>
    </location>
</feature>
<accession>A0A1T4JZR1</accession>
<evidence type="ECO:0000256" key="4">
    <source>
        <dbReference type="ARBA" id="ARBA00023136"/>
    </source>
</evidence>
<dbReference type="EMBL" id="FUWY01000001">
    <property type="protein sequence ID" value="SJZ35609.1"/>
    <property type="molecule type" value="Genomic_DNA"/>
</dbReference>
<evidence type="ECO:0000313" key="7">
    <source>
        <dbReference type="EMBL" id="SJZ35609.1"/>
    </source>
</evidence>
<evidence type="ECO:0000256" key="2">
    <source>
        <dbReference type="ARBA" id="ARBA00022692"/>
    </source>
</evidence>
<dbReference type="Pfam" id="PF01957">
    <property type="entry name" value="NfeD"/>
    <property type="match status" value="1"/>
</dbReference>
<name>A0A1T4JZR1_9FIRM</name>
<dbReference type="InterPro" id="IPR052165">
    <property type="entry name" value="Membrane_assoc_protease"/>
</dbReference>